<name>A0A9D4LRK0_DREPO</name>
<dbReference type="FunFam" id="2.60.120.290:FF:000005">
    <property type="entry name" value="Procollagen C-endopeptidase enhancer 1"/>
    <property type="match status" value="1"/>
</dbReference>
<dbReference type="Gene3D" id="2.10.25.10">
    <property type="entry name" value="Laminin"/>
    <property type="match status" value="1"/>
</dbReference>
<dbReference type="InterPro" id="IPR000742">
    <property type="entry name" value="EGF"/>
</dbReference>
<keyword evidence="3" id="KW-1015">Disulfide bond</keyword>
<dbReference type="InterPro" id="IPR001881">
    <property type="entry name" value="EGF-like_Ca-bd_dom"/>
</dbReference>
<dbReference type="PROSITE" id="PS01187">
    <property type="entry name" value="EGF_CA"/>
    <property type="match status" value="1"/>
</dbReference>
<dbReference type="SMART" id="SM00181">
    <property type="entry name" value="EGF"/>
    <property type="match status" value="1"/>
</dbReference>
<dbReference type="GO" id="GO:0005509">
    <property type="term" value="F:calcium ion binding"/>
    <property type="evidence" value="ECO:0007669"/>
    <property type="project" value="InterPro"/>
</dbReference>
<dbReference type="PROSITE" id="PS01180">
    <property type="entry name" value="CUB"/>
    <property type="match status" value="3"/>
</dbReference>
<dbReference type="PANTHER" id="PTHR24251">
    <property type="entry name" value="OVOCHYMASE-RELATED"/>
    <property type="match status" value="1"/>
</dbReference>
<evidence type="ECO:0000256" key="2">
    <source>
        <dbReference type="ARBA" id="ARBA00022737"/>
    </source>
</evidence>
<evidence type="ECO:0008006" key="9">
    <source>
        <dbReference type="Google" id="ProtNLM"/>
    </source>
</evidence>
<reference evidence="7" key="2">
    <citation type="submission" date="2020-11" db="EMBL/GenBank/DDBJ databases">
        <authorList>
            <person name="McCartney M.A."/>
            <person name="Auch B."/>
            <person name="Kono T."/>
            <person name="Mallez S."/>
            <person name="Becker A."/>
            <person name="Gohl D.M."/>
            <person name="Silverstein K.A.T."/>
            <person name="Koren S."/>
            <person name="Bechman K.B."/>
            <person name="Herman A."/>
            <person name="Abrahante J.E."/>
            <person name="Garbe J."/>
        </authorList>
    </citation>
    <scope>NUCLEOTIDE SEQUENCE</scope>
    <source>
        <strain evidence="7">Duluth1</strain>
        <tissue evidence="7">Whole animal</tissue>
    </source>
</reference>
<dbReference type="SMART" id="SM00042">
    <property type="entry name" value="CUB"/>
    <property type="match status" value="2"/>
</dbReference>
<accession>A0A9D4LRK0</accession>
<keyword evidence="8" id="KW-1185">Reference proteome</keyword>
<dbReference type="EMBL" id="JAIWYP010000002">
    <property type="protein sequence ID" value="KAH3862569.1"/>
    <property type="molecule type" value="Genomic_DNA"/>
</dbReference>
<reference evidence="7" key="1">
    <citation type="journal article" date="2019" name="bioRxiv">
        <title>The Genome of the Zebra Mussel, Dreissena polymorpha: A Resource for Invasive Species Research.</title>
        <authorList>
            <person name="McCartney M.A."/>
            <person name="Auch B."/>
            <person name="Kono T."/>
            <person name="Mallez S."/>
            <person name="Zhang Y."/>
            <person name="Obille A."/>
            <person name="Becker A."/>
            <person name="Abrahante J.E."/>
            <person name="Garbe J."/>
            <person name="Badalamenti J.P."/>
            <person name="Herman A."/>
            <person name="Mangelson H."/>
            <person name="Liachko I."/>
            <person name="Sullivan S."/>
            <person name="Sone E.D."/>
            <person name="Koren S."/>
            <person name="Silverstein K.A.T."/>
            <person name="Beckman K.B."/>
            <person name="Gohl D.M."/>
        </authorList>
    </citation>
    <scope>NUCLEOTIDE SEQUENCE</scope>
    <source>
        <strain evidence="7">Duluth1</strain>
        <tissue evidence="7">Whole animal</tissue>
    </source>
</reference>
<dbReference type="FunFam" id="2.10.25.10:FF:000240">
    <property type="entry name" value="Vitamin K-dependent protein S"/>
    <property type="match status" value="1"/>
</dbReference>
<dbReference type="InterPro" id="IPR018097">
    <property type="entry name" value="EGF_Ca-bd_CS"/>
</dbReference>
<dbReference type="PROSITE" id="PS00010">
    <property type="entry name" value="ASX_HYDROXYL"/>
    <property type="match status" value="1"/>
</dbReference>
<dbReference type="CDD" id="cd00041">
    <property type="entry name" value="CUB"/>
    <property type="match status" value="3"/>
</dbReference>
<protein>
    <recommendedName>
        <fullName evidence="9">Tolloid-like protein 1</fullName>
    </recommendedName>
</protein>
<keyword evidence="1 4" id="KW-0245">EGF-like domain</keyword>
<dbReference type="AlphaFoldDB" id="A0A9D4LRK0"/>
<organism evidence="7 8">
    <name type="scientific">Dreissena polymorpha</name>
    <name type="common">Zebra mussel</name>
    <name type="synonym">Mytilus polymorpha</name>
    <dbReference type="NCBI Taxonomy" id="45954"/>
    <lineage>
        <taxon>Eukaryota</taxon>
        <taxon>Metazoa</taxon>
        <taxon>Spiralia</taxon>
        <taxon>Lophotrochozoa</taxon>
        <taxon>Mollusca</taxon>
        <taxon>Bivalvia</taxon>
        <taxon>Autobranchia</taxon>
        <taxon>Heteroconchia</taxon>
        <taxon>Euheterodonta</taxon>
        <taxon>Imparidentia</taxon>
        <taxon>Neoheterodontei</taxon>
        <taxon>Myida</taxon>
        <taxon>Dreissenoidea</taxon>
        <taxon>Dreissenidae</taxon>
        <taxon>Dreissena</taxon>
    </lineage>
</organism>
<dbReference type="SUPFAM" id="SSF49854">
    <property type="entry name" value="Spermadhesin, CUB domain"/>
    <property type="match status" value="3"/>
</dbReference>
<dbReference type="SMART" id="SM00179">
    <property type="entry name" value="EGF_CA"/>
    <property type="match status" value="1"/>
</dbReference>
<dbReference type="PANTHER" id="PTHR24251:SF37">
    <property type="entry name" value="CUB DOMAIN-CONTAINING PROTEIN"/>
    <property type="match status" value="1"/>
</dbReference>
<dbReference type="Proteomes" id="UP000828390">
    <property type="component" value="Unassembled WGS sequence"/>
</dbReference>
<dbReference type="SUPFAM" id="SSF57196">
    <property type="entry name" value="EGF/Laminin"/>
    <property type="match status" value="1"/>
</dbReference>
<gene>
    <name evidence="7" type="ORF">DPMN_025538</name>
</gene>
<keyword evidence="2" id="KW-0677">Repeat</keyword>
<evidence type="ECO:0000313" key="7">
    <source>
        <dbReference type="EMBL" id="KAH3862569.1"/>
    </source>
</evidence>
<evidence type="ECO:0000259" key="6">
    <source>
        <dbReference type="PROSITE" id="PS50026"/>
    </source>
</evidence>
<proteinExistence type="predicted"/>
<dbReference type="Gene3D" id="2.60.120.290">
    <property type="entry name" value="Spermadhesin, CUB domain"/>
    <property type="match status" value="3"/>
</dbReference>
<sequence>MYCGSTLPMPITSESNTLTLEFNSDNSVQKTGFMALFFTDKDECAVNNGGCQHICKNTVGSYECACHNGFTLHENKLDCKEGGCQHEISSPVGEISSPNWPDFYPSRKDCVWHFSTVNGHRIKVVFQNFELEQHQECTYDHIEIFDGANNYANSLGRFCGVKIPSQVISTGNELYMVFYSDASVQRKGFHALHSTVCGGRLAVTEKQSPLYSHAKYGDQNYNNKLDCEWVLEVREGYRVSFYFTAFEIEDETDCGYDNVEVFDGPHDTDTLIGRFCGGEVPPEIFSTGQFLLVRFRSDDTINWKGFSAVYLEGGRASSPNNNVKPVPLRINT</sequence>
<comment type="caution">
    <text evidence="4">Lacks conserved residue(s) required for the propagation of feature annotation.</text>
</comment>
<dbReference type="PROSITE" id="PS50026">
    <property type="entry name" value="EGF_3"/>
    <property type="match status" value="1"/>
</dbReference>
<evidence type="ECO:0000313" key="8">
    <source>
        <dbReference type="Proteomes" id="UP000828390"/>
    </source>
</evidence>
<dbReference type="Pfam" id="PF14670">
    <property type="entry name" value="FXa_inhibition"/>
    <property type="match status" value="1"/>
</dbReference>
<evidence type="ECO:0000256" key="3">
    <source>
        <dbReference type="ARBA" id="ARBA00023157"/>
    </source>
</evidence>
<dbReference type="PROSITE" id="PS01186">
    <property type="entry name" value="EGF_2"/>
    <property type="match status" value="1"/>
</dbReference>
<feature type="domain" description="CUB" evidence="5">
    <location>
        <begin position="1"/>
        <end position="40"/>
    </location>
</feature>
<feature type="domain" description="CUB" evidence="5">
    <location>
        <begin position="84"/>
        <end position="196"/>
    </location>
</feature>
<feature type="domain" description="EGF-like" evidence="6">
    <location>
        <begin position="40"/>
        <end position="80"/>
    </location>
</feature>
<dbReference type="InterPro" id="IPR035914">
    <property type="entry name" value="Sperma_CUB_dom_sf"/>
</dbReference>
<dbReference type="InterPro" id="IPR000859">
    <property type="entry name" value="CUB_dom"/>
</dbReference>
<evidence type="ECO:0000259" key="5">
    <source>
        <dbReference type="PROSITE" id="PS01180"/>
    </source>
</evidence>
<feature type="domain" description="CUB" evidence="5">
    <location>
        <begin position="197"/>
        <end position="313"/>
    </location>
</feature>
<evidence type="ECO:0000256" key="4">
    <source>
        <dbReference type="PROSITE-ProRule" id="PRU00076"/>
    </source>
</evidence>
<evidence type="ECO:0000256" key="1">
    <source>
        <dbReference type="ARBA" id="ARBA00022536"/>
    </source>
</evidence>
<comment type="caution">
    <text evidence="7">The sequence shown here is derived from an EMBL/GenBank/DDBJ whole genome shotgun (WGS) entry which is preliminary data.</text>
</comment>
<dbReference type="FunFam" id="2.60.120.290:FF:000013">
    <property type="entry name" value="Membrane frizzled-related protein"/>
    <property type="match status" value="1"/>
</dbReference>
<dbReference type="InterPro" id="IPR000152">
    <property type="entry name" value="EGF-type_Asp/Asn_hydroxyl_site"/>
</dbReference>
<dbReference type="Pfam" id="PF00431">
    <property type="entry name" value="CUB"/>
    <property type="match status" value="3"/>
</dbReference>